<dbReference type="InterPro" id="IPR007497">
    <property type="entry name" value="SIMPL/DUF541"/>
</dbReference>
<proteinExistence type="predicted"/>
<dbReference type="Proteomes" id="UP000809621">
    <property type="component" value="Unassembled WGS sequence"/>
</dbReference>
<dbReference type="Pfam" id="PF04402">
    <property type="entry name" value="SIMPL"/>
    <property type="match status" value="1"/>
</dbReference>
<evidence type="ECO:0000313" key="3">
    <source>
        <dbReference type="Proteomes" id="UP000809621"/>
    </source>
</evidence>
<sequence>MLKVWWVIAALWAGSALAADVDFPHVVVTGYGEVNAKPDHAEISVKVVESNVDAQKAKQVVDKVVADFTQRIVNQGISSDHIDSANISLRPEYHRTESGKTETIGYRATRTVKVTVKDLSKLDALLSDALGEGINSIDYVKLMVSEEQSYRELARMAAIRDANQKAASLAAGFERELGDVWQVNYQHRGPIRASVSEHVALDSARNTKDYTDATISISDDVQVIYQLN</sequence>
<organism evidence="2 3">
    <name type="scientific">Vibrio ulleungensis</name>
    <dbReference type="NCBI Taxonomy" id="2807619"/>
    <lineage>
        <taxon>Bacteria</taxon>
        <taxon>Pseudomonadati</taxon>
        <taxon>Pseudomonadota</taxon>
        <taxon>Gammaproteobacteria</taxon>
        <taxon>Vibrionales</taxon>
        <taxon>Vibrionaceae</taxon>
        <taxon>Vibrio</taxon>
    </lineage>
</organism>
<keyword evidence="3" id="KW-1185">Reference proteome</keyword>
<name>A0ABS2HKA2_9VIBR</name>
<feature type="signal peptide" evidence="1">
    <location>
        <begin position="1"/>
        <end position="18"/>
    </location>
</feature>
<feature type="chain" id="PRO_5047052786" evidence="1">
    <location>
        <begin position="19"/>
        <end position="228"/>
    </location>
</feature>
<gene>
    <name evidence="2" type="ORF">JQC93_16075</name>
</gene>
<dbReference type="InterPro" id="IPR052022">
    <property type="entry name" value="26kDa_periplasmic_antigen"/>
</dbReference>
<reference evidence="2 3" key="1">
    <citation type="submission" date="2021-02" db="EMBL/GenBank/DDBJ databases">
        <authorList>
            <person name="Park J.-S."/>
        </authorList>
    </citation>
    <scope>NUCLEOTIDE SEQUENCE [LARGE SCALE GENOMIC DNA]</scope>
    <source>
        <strain evidence="2 3">188UL20-2</strain>
    </source>
</reference>
<evidence type="ECO:0000313" key="2">
    <source>
        <dbReference type="EMBL" id="MBM7037920.1"/>
    </source>
</evidence>
<dbReference type="PANTHER" id="PTHR34387:SF1">
    <property type="entry name" value="PERIPLASMIC IMMUNOGENIC PROTEIN"/>
    <property type="match status" value="1"/>
</dbReference>
<dbReference type="PANTHER" id="PTHR34387">
    <property type="entry name" value="SLR1258 PROTEIN"/>
    <property type="match status" value="1"/>
</dbReference>
<accession>A0ABS2HKA2</accession>
<evidence type="ECO:0000256" key="1">
    <source>
        <dbReference type="SAM" id="SignalP"/>
    </source>
</evidence>
<comment type="caution">
    <text evidence="2">The sequence shown here is derived from an EMBL/GenBank/DDBJ whole genome shotgun (WGS) entry which is preliminary data.</text>
</comment>
<protein>
    <submittedName>
        <fullName evidence="2">SIMPL domain-containing protein</fullName>
    </submittedName>
</protein>
<keyword evidence="1" id="KW-0732">Signal</keyword>
<dbReference type="EMBL" id="JAFEUM010000007">
    <property type="protein sequence ID" value="MBM7037920.1"/>
    <property type="molecule type" value="Genomic_DNA"/>
</dbReference>
<dbReference type="RefSeq" id="WP_205159417.1">
    <property type="nucleotide sequence ID" value="NZ_JAFEUM010000007.1"/>
</dbReference>
<dbReference type="Gene3D" id="3.30.110.170">
    <property type="entry name" value="Protein of unknown function (DUF541), domain 1"/>
    <property type="match status" value="1"/>
</dbReference>
<dbReference type="Gene3D" id="3.30.70.2970">
    <property type="entry name" value="Protein of unknown function (DUF541), domain 2"/>
    <property type="match status" value="1"/>
</dbReference>